<dbReference type="SUPFAM" id="SSF51011">
    <property type="entry name" value="Glycosyl hydrolase domain"/>
    <property type="match status" value="1"/>
</dbReference>
<dbReference type="STRING" id="1300344.I598_1489"/>
<dbReference type="KEGG" id="ido:I598_1489"/>
<dbReference type="GO" id="GO:0005975">
    <property type="term" value="P:carbohydrate metabolic process"/>
    <property type="evidence" value="ECO:0007669"/>
    <property type="project" value="InterPro"/>
</dbReference>
<evidence type="ECO:0000256" key="2">
    <source>
        <dbReference type="SAM" id="MobiDB-lite"/>
    </source>
</evidence>
<feature type="region of interest" description="Disordered" evidence="2">
    <location>
        <begin position="1619"/>
        <end position="1645"/>
    </location>
</feature>
<dbReference type="SUPFAM" id="SSF51445">
    <property type="entry name" value="(Trans)glycosidases"/>
    <property type="match status" value="2"/>
</dbReference>
<dbReference type="InterPro" id="IPR014756">
    <property type="entry name" value="Ig_E-set"/>
</dbReference>
<comment type="similarity">
    <text evidence="1">Belongs to the glycosyl hydrolase 13 family.</text>
</comment>
<dbReference type="CDD" id="cd11341">
    <property type="entry name" value="AmyAc_Pullulanase_LD-like"/>
    <property type="match status" value="1"/>
</dbReference>
<feature type="chain" id="PRO_5038454705" evidence="3">
    <location>
        <begin position="24"/>
        <end position="1948"/>
    </location>
</feature>
<reference evidence="5 6" key="1">
    <citation type="submission" date="2016-01" db="EMBL/GenBank/DDBJ databases">
        <title>Complete genome sequence of a soil Actinobacterium, Isoptericola dokdonensis DS-3.</title>
        <authorList>
            <person name="Kwon S.-K."/>
            <person name="Kim J.F."/>
        </authorList>
    </citation>
    <scope>NUCLEOTIDE SEQUENCE [LARGE SCALE GENOMIC DNA]</scope>
    <source>
        <strain evidence="5 6">DS-3</strain>
    </source>
</reference>
<dbReference type="RefSeq" id="WP_068202415.1">
    <property type="nucleotide sequence ID" value="NZ_CP014209.1"/>
</dbReference>
<feature type="signal peptide" evidence="3">
    <location>
        <begin position="1"/>
        <end position="23"/>
    </location>
</feature>
<name>A0A161HPR8_9MICO</name>
<sequence>MVRPIPLPRSRAVVAAVAALAVAAPVLGGAVALTAVPAPAAAAERSAALVGSLQSELGCAADWDPACAETELTPAGDGTFAAEFDLPAGTYEYKVALDDAWDESYGRDGTDENAPLVLGGDTRLRVTYDDTTHRVALTPLGLAGEYDAATDAGLVLPPVRQAGSDERFYFVMTDRFANGDPSNDTGGLDGDRLDHGFDPTDKGFYSGGDIAGIRERLDYVEGLGTTAIWLTPSFLNRPVQGTGADVSAGYHGYWITDFTRIDPHLGTNEELRGLIDDAHARGIKVYFDIITNHTADVVDYAEGEYSYVDQATSPYTDADGNVFDPADVAGSADFPELDAATSFPYTPVVAPEDADVKVPAWLNDPTLYHNRGNSTWTGESVTYGDFDGLDDLMTEHPTVVDGFVDVYSDWIDLGIDGFRIDTVKHVNPEFWETWTTEVMDYAHAQGKDEFFMFGEVYDADAAKTAPYVRDTDMSSVLDFSFQAAATSFSSGNSARGLATLFASDDRYTTPTTSAAALPTFLGNHDMGRIGYLLSGTDDPLARDELAHELMYLTRGQPVVYYGDEQGFAGTGGDKDARQTLFATQVTEYADQPLVTGEQAGSVDRYGTDAPLYEHIAALAALRDAHPALATGAQLERFVGDDANGGRGYYAFSRVDREEKVEHLVAVNNAAQGAEATFTTLTPGATYEVLYGGTDAVSADADGQVTLAVPATSAVVLRADRTVGTDSAGTITLDVPAPGAAVDGSAPVRATVDDDAWAETTFAWREVGTDAWQVLGTAEDTTPRVFHDAGDLPEGTLVEYRAVTVDADGDHAATSTFASVGVDVSGVVGDVEPEPEIDMVTVPGSHNNEMGCAGDWTPDCDGARLTQRPDGVWAGTFDLPAGTYEYKVAVNGSWTLNYGVGGVPDGGNATYTHDGGEVTFFWDPVSKDFSSTAQGPVITLPGSYQDQVGCPAAWSPDCLATWAKDPDGDGTYTWSTDDLADGAYEVKAAHGMTWAENYGVGGAPDGANYSFSVSEGETVTFSYDLASHELTIGTEDPPLAGTGQQAAHWVRQGLLLAPGDLGAGDWTLWTAPAGGLEVTEGDGGREVTGPDGGALPDGAASYALEPGGDVPDDVSADFPALADHTALVPTSDGEPLDRATVEELLTGQLLVTRADGDALTAATGVQIPGVLDDLYADAAADRELGVTVHPNGRWASFALWAPTAQDVDLLVWPSKASLDDEPRRFDATRGDDGTWTLDGKQADKKLDWVGARYRYAVQVYVPATGQVETNVVTDPYSVGLTTDSTRSVVVDLDDRATQPLLWRLAPQPEVRPVDQTIYELHVRDFSVSDETVPAKLRGTYAAFGAFWSDGMRHLRSLERAGLTTVHLLPTFDIATIPEDPADQATTGDLSGFAPDSTEQQAAVAQVQGSDAFNWGYDPFHFSVPEGSYAVHREGAARVAEFRSMVGWLHTSGLQVVLDQVFNHTAASGQGEKSVLDRVVPGYYHRLNPVTGAVETSTCCQNVATEHAMAERLMVDSVVTWARDYKVDGFRFDLMGHHSRDTMLAVREALDALTPREDGVDGSAVYLYGEGWNFGEVADNALFTQATQGQLGGTGIGTFSDRLRDAVHGGSPVDGASTFTQGFGTGLFTDPNGREARTGEPGTVNDGGADEAADLALQTDLVRLGLAGNLRDFAFVTADGELTRGEDLDYRGSPAGYADSPEEVVTYVDAHDNETLFDLLALKLPQGTTTADRVRMNTVSLATAALAQTPSFWHAGTDLLRSKSLDRNSYDSGDWFNAIDWSGQDNGFGRGLPMAADNSEKWDVMRPLLTDPALKPSPADIATSADRAAELLELRSSTRLFRLGSADAIRQKVTFPGSGPDAAPGVIVMAVDDRLGKDADRRLDGLVTVFNASPEPVTVEVPGWAGRDLRLSKVQADGGDRVVKQTRWDRRAGVVTVPGRTVAVLEERQR</sequence>
<dbReference type="NCBIfam" id="TIGR02103">
    <property type="entry name" value="pullul_strch"/>
    <property type="match status" value="1"/>
</dbReference>
<dbReference type="Pfam" id="PF22058">
    <property type="entry name" value="X25_BaPul_like"/>
    <property type="match status" value="3"/>
</dbReference>
<dbReference type="Gene3D" id="2.60.40.10">
    <property type="entry name" value="Immunoglobulins"/>
    <property type="match status" value="4"/>
</dbReference>
<dbReference type="EMBL" id="CP014209">
    <property type="protein sequence ID" value="ANC31042.1"/>
    <property type="molecule type" value="Genomic_DNA"/>
</dbReference>
<dbReference type="Gene3D" id="2.60.40.1180">
    <property type="entry name" value="Golgi alpha-mannosidase II"/>
    <property type="match status" value="2"/>
</dbReference>
<evidence type="ECO:0000256" key="1">
    <source>
        <dbReference type="ARBA" id="ARBA00008061"/>
    </source>
</evidence>
<evidence type="ECO:0000313" key="5">
    <source>
        <dbReference type="EMBL" id="ANC31042.1"/>
    </source>
</evidence>
<dbReference type="InterPro" id="IPR004193">
    <property type="entry name" value="Glyco_hydro_13_N"/>
</dbReference>
<dbReference type="PATRIC" id="fig|1300344.3.peg.1495"/>
<dbReference type="InterPro" id="IPR013783">
    <property type="entry name" value="Ig-like_fold"/>
</dbReference>
<keyword evidence="3" id="KW-0732">Signal</keyword>
<dbReference type="Proteomes" id="UP000076794">
    <property type="component" value="Chromosome"/>
</dbReference>
<organism evidence="5 6">
    <name type="scientific">Isoptericola dokdonensis DS-3</name>
    <dbReference type="NCBI Taxonomy" id="1300344"/>
    <lineage>
        <taxon>Bacteria</taxon>
        <taxon>Bacillati</taxon>
        <taxon>Actinomycetota</taxon>
        <taxon>Actinomycetes</taxon>
        <taxon>Micrococcales</taxon>
        <taxon>Promicromonosporaceae</taxon>
        <taxon>Isoptericola</taxon>
    </lineage>
</organism>
<dbReference type="InterPro" id="IPR011839">
    <property type="entry name" value="Pullul_strch"/>
</dbReference>
<dbReference type="CDD" id="cd02860">
    <property type="entry name" value="E_set_Pullulanase"/>
    <property type="match status" value="1"/>
</dbReference>
<gene>
    <name evidence="5" type="primary">amy</name>
    <name evidence="5" type="ORF">I598_1489</name>
</gene>
<dbReference type="Gene3D" id="2.60.40.1130">
    <property type="entry name" value="Rab geranylgeranyltransferase alpha-subunit, insert domain"/>
    <property type="match status" value="1"/>
</dbReference>
<dbReference type="CDD" id="cd11339">
    <property type="entry name" value="AmyAc_bac_CMD_like_2"/>
    <property type="match status" value="1"/>
</dbReference>
<dbReference type="InterPro" id="IPR024561">
    <property type="entry name" value="Pullul_strch_C"/>
</dbReference>
<dbReference type="InterPro" id="IPR040671">
    <property type="entry name" value="Pullulanase_N2"/>
</dbReference>
<dbReference type="PANTHER" id="PTHR43002">
    <property type="entry name" value="GLYCOGEN DEBRANCHING ENZYME"/>
    <property type="match status" value="1"/>
</dbReference>
<dbReference type="InterPro" id="IPR054409">
    <property type="entry name" value="X25_BaPul-like"/>
</dbReference>
<dbReference type="SMART" id="SM00642">
    <property type="entry name" value="Aamy"/>
    <property type="match status" value="1"/>
</dbReference>
<dbReference type="InterPro" id="IPR013780">
    <property type="entry name" value="Glyco_hydro_b"/>
</dbReference>
<dbReference type="Pfam" id="PF02922">
    <property type="entry name" value="CBM_48"/>
    <property type="match status" value="1"/>
</dbReference>
<dbReference type="GO" id="GO:0051060">
    <property type="term" value="F:pullulanase activity"/>
    <property type="evidence" value="ECO:0007669"/>
    <property type="project" value="InterPro"/>
</dbReference>
<dbReference type="Pfam" id="PF11852">
    <property type="entry name" value="Pullul_strch_C"/>
    <property type="match status" value="1"/>
</dbReference>
<dbReference type="Pfam" id="PF00128">
    <property type="entry name" value="Alpha-amylase"/>
    <property type="match status" value="1"/>
</dbReference>
<keyword evidence="5" id="KW-0326">Glycosidase</keyword>
<accession>A0A161HPR8</accession>
<keyword evidence="5" id="KW-0378">Hydrolase</keyword>
<dbReference type="GO" id="GO:0004556">
    <property type="term" value="F:alpha-amylase activity"/>
    <property type="evidence" value="ECO:0007669"/>
    <property type="project" value="UniProtKB-EC"/>
</dbReference>
<dbReference type="Pfam" id="PF17967">
    <property type="entry name" value="Pullulanase_N2"/>
    <property type="match status" value="1"/>
</dbReference>
<evidence type="ECO:0000313" key="6">
    <source>
        <dbReference type="Proteomes" id="UP000076794"/>
    </source>
</evidence>
<dbReference type="OrthoDB" id="9805159at2"/>
<protein>
    <submittedName>
        <fullName evidence="5">Alpha-amylase</fullName>
        <ecNumber evidence="5">3.2.1.1</ecNumber>
    </submittedName>
</protein>
<proteinExistence type="inferred from homology"/>
<dbReference type="EC" id="3.2.1.1" evidence="5"/>
<dbReference type="InterPro" id="IPR006047">
    <property type="entry name" value="GH13_cat_dom"/>
</dbReference>
<dbReference type="SUPFAM" id="SSF81296">
    <property type="entry name" value="E set domains"/>
    <property type="match status" value="3"/>
</dbReference>
<dbReference type="InterPro" id="IPR017853">
    <property type="entry name" value="GH"/>
</dbReference>
<keyword evidence="6" id="KW-1185">Reference proteome</keyword>
<dbReference type="Gene3D" id="3.20.20.80">
    <property type="entry name" value="Glycosidases"/>
    <property type="match status" value="2"/>
</dbReference>
<feature type="domain" description="Glycosyl hydrolase family 13 catalytic" evidence="4">
    <location>
        <begin position="170"/>
        <end position="622"/>
    </location>
</feature>
<dbReference type="CDD" id="cd12962">
    <property type="entry name" value="X25_BaPul_like"/>
    <property type="match status" value="3"/>
</dbReference>
<evidence type="ECO:0000256" key="3">
    <source>
        <dbReference type="SAM" id="SignalP"/>
    </source>
</evidence>
<evidence type="ECO:0000259" key="4">
    <source>
        <dbReference type="SMART" id="SM00642"/>
    </source>
</evidence>